<organism evidence="11 12">
    <name type="scientific">Apatococcus lobatus</name>
    <dbReference type="NCBI Taxonomy" id="904363"/>
    <lineage>
        <taxon>Eukaryota</taxon>
        <taxon>Viridiplantae</taxon>
        <taxon>Chlorophyta</taxon>
        <taxon>core chlorophytes</taxon>
        <taxon>Trebouxiophyceae</taxon>
        <taxon>Chlorellales</taxon>
        <taxon>Chlorellaceae</taxon>
        <taxon>Apatococcus</taxon>
    </lineage>
</organism>
<comment type="caution">
    <text evidence="11">The sequence shown here is derived from an EMBL/GenBank/DDBJ whole genome shotgun (WGS) entry which is preliminary data.</text>
</comment>
<dbReference type="GO" id="GO:0004674">
    <property type="term" value="F:protein serine/threonine kinase activity"/>
    <property type="evidence" value="ECO:0007669"/>
    <property type="project" value="UniProtKB-KW"/>
</dbReference>
<feature type="binding site" evidence="7">
    <location>
        <begin position="148"/>
        <end position="150"/>
    </location>
    <ligand>
        <name>ATP</name>
        <dbReference type="ChEBI" id="CHEBI:30616"/>
    </ligand>
</feature>
<evidence type="ECO:0000256" key="6">
    <source>
        <dbReference type="PIRSR" id="PIRSR630616-1"/>
    </source>
</evidence>
<accession>A0AAW1Q9F8</accession>
<protein>
    <recommendedName>
        <fullName evidence="10">Protein kinase domain-containing protein</fullName>
    </recommendedName>
</protein>
<feature type="region of interest" description="Disordered" evidence="9">
    <location>
        <begin position="379"/>
        <end position="404"/>
    </location>
</feature>
<dbReference type="PROSITE" id="PS50011">
    <property type="entry name" value="PROTEIN_KINASE_DOM"/>
    <property type="match status" value="1"/>
</dbReference>
<feature type="binding site" evidence="7">
    <location>
        <position position="214"/>
    </location>
    <ligand>
        <name>ATP</name>
        <dbReference type="ChEBI" id="CHEBI:30616"/>
    </ligand>
</feature>
<evidence type="ECO:0000256" key="3">
    <source>
        <dbReference type="ARBA" id="ARBA00022741"/>
    </source>
</evidence>
<feature type="binding site" evidence="7">
    <location>
        <begin position="197"/>
        <end position="198"/>
    </location>
    <ligand>
        <name>ATP</name>
        <dbReference type="ChEBI" id="CHEBI:30616"/>
    </ligand>
</feature>
<dbReference type="EMBL" id="JALJOS010000052">
    <property type="protein sequence ID" value="KAK9818955.1"/>
    <property type="molecule type" value="Genomic_DNA"/>
</dbReference>
<feature type="binding site" evidence="7">
    <location>
        <position position="104"/>
    </location>
    <ligand>
        <name>ATP</name>
        <dbReference type="ChEBI" id="CHEBI:30616"/>
    </ligand>
</feature>
<keyword evidence="1" id="KW-0723">Serine/threonine-protein kinase</keyword>
<feature type="region of interest" description="Disordered" evidence="9">
    <location>
        <begin position="1"/>
        <end position="71"/>
    </location>
</feature>
<name>A0AAW1Q9F8_9CHLO</name>
<dbReference type="GO" id="GO:0005524">
    <property type="term" value="F:ATP binding"/>
    <property type="evidence" value="ECO:0007669"/>
    <property type="project" value="UniProtKB-KW"/>
</dbReference>
<dbReference type="SUPFAM" id="SSF56112">
    <property type="entry name" value="Protein kinase-like (PK-like)"/>
    <property type="match status" value="1"/>
</dbReference>
<dbReference type="Proteomes" id="UP001438707">
    <property type="component" value="Unassembled WGS sequence"/>
</dbReference>
<dbReference type="InterPro" id="IPR000719">
    <property type="entry name" value="Prot_kinase_dom"/>
</dbReference>
<keyword evidence="5 7" id="KW-0067">ATP-binding</keyword>
<evidence type="ECO:0000256" key="5">
    <source>
        <dbReference type="ARBA" id="ARBA00022840"/>
    </source>
</evidence>
<evidence type="ECO:0000256" key="9">
    <source>
        <dbReference type="SAM" id="MobiDB-lite"/>
    </source>
</evidence>
<dbReference type="Pfam" id="PF00069">
    <property type="entry name" value="Pkinase"/>
    <property type="match status" value="1"/>
</dbReference>
<evidence type="ECO:0000256" key="4">
    <source>
        <dbReference type="ARBA" id="ARBA00022777"/>
    </source>
</evidence>
<feature type="cross-link" description="Glycyl lysine isopeptide (Lys-Gly) (interchain with G-Cter in SUMO2)" evidence="8">
    <location>
        <position position="195"/>
    </location>
</feature>
<evidence type="ECO:0000256" key="8">
    <source>
        <dbReference type="PIRSR" id="PIRSR630616-3"/>
    </source>
</evidence>
<reference evidence="11 12" key="1">
    <citation type="journal article" date="2024" name="Nat. Commun.">
        <title>Phylogenomics reveals the evolutionary origins of lichenization in chlorophyte algae.</title>
        <authorList>
            <person name="Puginier C."/>
            <person name="Libourel C."/>
            <person name="Otte J."/>
            <person name="Skaloud P."/>
            <person name="Haon M."/>
            <person name="Grisel S."/>
            <person name="Petersen M."/>
            <person name="Berrin J.G."/>
            <person name="Delaux P.M."/>
            <person name="Dal Grande F."/>
            <person name="Keller J."/>
        </authorList>
    </citation>
    <scope>NUCLEOTIDE SEQUENCE [LARGE SCALE GENOMIC DNA]</scope>
    <source>
        <strain evidence="11 12">SAG 2145</strain>
    </source>
</reference>
<dbReference type="Gene3D" id="1.10.510.10">
    <property type="entry name" value="Transferase(Phosphotransferase) domain 1"/>
    <property type="match status" value="1"/>
</dbReference>
<evidence type="ECO:0000313" key="11">
    <source>
        <dbReference type="EMBL" id="KAK9818955.1"/>
    </source>
</evidence>
<dbReference type="SMART" id="SM00220">
    <property type="entry name" value="S_TKc"/>
    <property type="match status" value="1"/>
</dbReference>
<dbReference type="InterPro" id="IPR011009">
    <property type="entry name" value="Kinase-like_dom_sf"/>
</dbReference>
<feature type="compositionally biased region" description="Polar residues" evidence="9">
    <location>
        <begin position="1"/>
        <end position="32"/>
    </location>
</feature>
<evidence type="ECO:0000313" key="12">
    <source>
        <dbReference type="Proteomes" id="UP001438707"/>
    </source>
</evidence>
<proteinExistence type="predicted"/>
<dbReference type="PANTHER" id="PTHR24350">
    <property type="entry name" value="SERINE/THREONINE-PROTEIN KINASE IAL-RELATED"/>
    <property type="match status" value="1"/>
</dbReference>
<dbReference type="AlphaFoldDB" id="A0AAW1Q9F8"/>
<gene>
    <name evidence="11" type="ORF">WJX74_007235</name>
</gene>
<dbReference type="FunFam" id="1.10.510.10:FF:000571">
    <property type="entry name" value="Maternal embryonic leucine zipper kinase"/>
    <property type="match status" value="1"/>
</dbReference>
<feature type="domain" description="Protein kinase" evidence="10">
    <location>
        <begin position="75"/>
        <end position="334"/>
    </location>
</feature>
<dbReference type="InterPro" id="IPR030616">
    <property type="entry name" value="Aur-like"/>
</dbReference>
<keyword evidence="2" id="KW-0808">Transferase</keyword>
<keyword evidence="4" id="KW-0418">Kinase</keyword>
<sequence>MGCSTSKIPTEEPSTQTSAVETINQGRGTQQEGQHHSSVEQPTPTPALTGEQQRHPEADGSVQRQVDGNAEKAKYRLTRQIERGSHSRIFEAFDRVTNKRVAIKFLARGVYCKNLRAEITNHMMLVHPHIIEAKEVYLTPQFLALVLEYAPGGDLFKYVDARGHLDDGTARRIFQQLVIALEYCHEKKVINRDLKPENTLIMTLDGRPYVKLCDFGYSKQVIETKCKTQVGTVGYTAPEILRGGSDYNSACDVWSLGCLLYVMVVGDYPFLCESERLDDKALFRRTQDRVLKADYIFPGDVEVSRGAADLIRQMLVVDIEKRISISGIKRHPWFRQDLPKAALTLNQDCLRVPAFQIQSRADLERILAEAEHAGVARTNSAGSSNSVFAPRRLSSIPSGSSGRS</sequence>
<feature type="compositionally biased region" description="Low complexity" evidence="9">
    <location>
        <begin position="390"/>
        <end position="404"/>
    </location>
</feature>
<keyword evidence="3 7" id="KW-0547">Nucleotide-binding</keyword>
<feature type="active site" description="Proton acceptor" evidence="6">
    <location>
        <position position="193"/>
    </location>
</feature>
<evidence type="ECO:0000256" key="2">
    <source>
        <dbReference type="ARBA" id="ARBA00022679"/>
    </source>
</evidence>
<keyword evidence="12" id="KW-1185">Reference proteome</keyword>
<evidence type="ECO:0000259" key="10">
    <source>
        <dbReference type="PROSITE" id="PS50011"/>
    </source>
</evidence>
<evidence type="ECO:0000256" key="1">
    <source>
        <dbReference type="ARBA" id="ARBA00022527"/>
    </source>
</evidence>
<evidence type="ECO:0000256" key="7">
    <source>
        <dbReference type="PIRSR" id="PIRSR630616-2"/>
    </source>
</evidence>